<name>A0A4P6WGH8_9ENTR</name>
<sequence length="113" mass="13777">MRKLLFSDLRGGKGNFFHFFSLTGLKGRMSDSKYMHINQDMKENIMSTFITAVFAVIFTLIAIGQFIWTIVVTYRGLTWFLTNFDDLPHIWKRNWRFYRRFVFRRIRQRFFTV</sequence>
<keyword evidence="1" id="KW-0472">Membrane</keyword>
<dbReference type="AlphaFoldDB" id="A0A4P6WGH8"/>
<gene>
    <name evidence="2" type="ORF">E1B03_00240</name>
</gene>
<dbReference type="Proteomes" id="UP000293850">
    <property type="component" value="Plasmid unnamed2"/>
</dbReference>
<proteinExistence type="predicted"/>
<keyword evidence="1" id="KW-1133">Transmembrane helix</keyword>
<keyword evidence="1" id="KW-0812">Transmembrane</keyword>
<geneLocation type="plasmid" evidence="2 3">
    <name>unnamed2</name>
</geneLocation>
<keyword evidence="3" id="KW-1185">Reference proteome</keyword>
<evidence type="ECO:0000313" key="2">
    <source>
        <dbReference type="EMBL" id="QBM20956.1"/>
    </source>
</evidence>
<protein>
    <submittedName>
        <fullName evidence="2">Uncharacterized protein</fullName>
    </submittedName>
</protein>
<accession>A0A4P6WGH8</accession>
<reference evidence="2 3" key="1">
    <citation type="submission" date="2019-03" db="EMBL/GenBank/DDBJ databases">
        <title>Complete genome sequence of an arsenate-respiring bacteria, Citrobacter sp. LY-1.</title>
        <authorList>
            <person name="Wang H."/>
            <person name="Liu Y."/>
            <person name="Li Q."/>
            <person name="Huang J."/>
        </authorList>
    </citation>
    <scope>NUCLEOTIDE SEQUENCE [LARGE SCALE GENOMIC DNA]</scope>
    <source>
        <strain evidence="2 3">LY-1</strain>
        <plasmid evidence="2 3">unnamed2</plasmid>
    </source>
</reference>
<organism evidence="2 3">
    <name type="scientific">Citrobacter arsenatis</name>
    <dbReference type="NCBI Taxonomy" id="2546350"/>
    <lineage>
        <taxon>Bacteria</taxon>
        <taxon>Pseudomonadati</taxon>
        <taxon>Pseudomonadota</taxon>
        <taxon>Gammaproteobacteria</taxon>
        <taxon>Enterobacterales</taxon>
        <taxon>Enterobacteriaceae</taxon>
        <taxon>Citrobacter</taxon>
    </lineage>
</organism>
<dbReference type="KEGG" id="cars:E1B03_00240"/>
<dbReference type="EMBL" id="CP037863">
    <property type="protein sequence ID" value="QBM20956.1"/>
    <property type="molecule type" value="Genomic_DNA"/>
</dbReference>
<evidence type="ECO:0000256" key="1">
    <source>
        <dbReference type="SAM" id="Phobius"/>
    </source>
</evidence>
<feature type="transmembrane region" description="Helical" evidence="1">
    <location>
        <begin position="45"/>
        <end position="71"/>
    </location>
</feature>
<evidence type="ECO:0000313" key="3">
    <source>
        <dbReference type="Proteomes" id="UP000293850"/>
    </source>
</evidence>
<keyword evidence="2" id="KW-0614">Plasmid</keyword>